<evidence type="ECO:0000313" key="8">
    <source>
        <dbReference type="EMBL" id="NMF07365.1"/>
    </source>
</evidence>
<dbReference type="InterPro" id="IPR036662">
    <property type="entry name" value="PTS_EIIA_man-typ_sf"/>
</dbReference>
<proteinExistence type="predicted"/>
<keyword evidence="4 8" id="KW-0808">Transferase</keyword>
<dbReference type="EC" id="2.7.1.121" evidence="3"/>
<evidence type="ECO:0000313" key="9">
    <source>
        <dbReference type="EMBL" id="NRV12156.1"/>
    </source>
</evidence>
<name>A0A0B5QGE4_CLOBE</name>
<dbReference type="PROSITE" id="PS51096">
    <property type="entry name" value="PTS_EIIA_TYPE_4"/>
    <property type="match status" value="1"/>
</dbReference>
<dbReference type="Proteomes" id="UP000031866">
    <property type="component" value="Chromosome"/>
</dbReference>
<dbReference type="EMBL" id="CP010086">
    <property type="protein sequence ID" value="AJH00046.1"/>
    <property type="molecule type" value="Genomic_DNA"/>
</dbReference>
<evidence type="ECO:0000313" key="11">
    <source>
        <dbReference type="Proteomes" id="UP000587880"/>
    </source>
</evidence>
<dbReference type="Gene3D" id="3.40.50.510">
    <property type="entry name" value="Phosphotransferase system, mannose-type IIA component"/>
    <property type="match status" value="1"/>
</dbReference>
<reference evidence="7" key="2">
    <citation type="submission" date="2016-02" db="EMBL/GenBank/DDBJ databases">
        <title>Genome sequence of Clostridium beijerinckii strain 59B.</title>
        <authorList>
            <person name="Little G.T."/>
            <person name="Minton N.P."/>
        </authorList>
    </citation>
    <scope>NUCLEOTIDE SEQUENCE</scope>
    <source>
        <strain evidence="7">NCIMB 14988</strain>
    </source>
</reference>
<feature type="domain" description="PTS EIIA type-4" evidence="6">
    <location>
        <begin position="1"/>
        <end position="129"/>
    </location>
</feature>
<dbReference type="STRING" id="1520.LF65_03489"/>
<dbReference type="Pfam" id="PF03610">
    <property type="entry name" value="EIIA-man"/>
    <property type="match status" value="1"/>
</dbReference>
<sequence length="129" mass="13596">MVGIVIISHSKNIADGVKELASQMAPNVAIGVAGGTADGRVGTDMEKISAAIEDVYSEDGVIIIFDLGSAFMNAEMAIEFLDEKMKEKIKIVDCPIVEGAVTAAVESSIGKNIEEIEEALKPMNLGKMP</sequence>
<dbReference type="InterPro" id="IPR012844">
    <property type="entry name" value="DhaM_N"/>
</dbReference>
<dbReference type="InterPro" id="IPR004701">
    <property type="entry name" value="PTS_EIIA_man-typ"/>
</dbReference>
<evidence type="ECO:0000256" key="5">
    <source>
        <dbReference type="ARBA" id="ARBA00046577"/>
    </source>
</evidence>
<dbReference type="OrthoDB" id="7065393at2"/>
<comment type="catalytic activity">
    <reaction evidence="1">
        <text>dihydroxyacetone + phosphoenolpyruvate = dihydroxyacetone phosphate + pyruvate</text>
        <dbReference type="Rhea" id="RHEA:18381"/>
        <dbReference type="ChEBI" id="CHEBI:15361"/>
        <dbReference type="ChEBI" id="CHEBI:16016"/>
        <dbReference type="ChEBI" id="CHEBI:57642"/>
        <dbReference type="ChEBI" id="CHEBI:58702"/>
        <dbReference type="EC" id="2.7.1.121"/>
    </reaction>
</comment>
<dbReference type="PANTHER" id="PTHR38594">
    <property type="entry name" value="PEP-DEPENDENT DIHYDROXYACETONE KINASE, PHOSPHORYL DONOR SUBUNIT DHAM"/>
    <property type="match status" value="1"/>
</dbReference>
<dbReference type="AlphaFoldDB" id="A0A0B5QGE4"/>
<reference evidence="10" key="1">
    <citation type="submission" date="2014-12" db="EMBL/GenBank/DDBJ databases">
        <title>Genome sequence of Clostridium beijerinckii strain 59B.</title>
        <authorList>
            <person name="Little G.T."/>
            <person name="Minton N.P."/>
        </authorList>
    </citation>
    <scope>NUCLEOTIDE SEQUENCE [LARGE SCALE GENOMIC DNA]</scope>
    <source>
        <strain evidence="10">59B</strain>
    </source>
</reference>
<dbReference type="SUPFAM" id="SSF53062">
    <property type="entry name" value="PTS system fructose IIA component-like"/>
    <property type="match status" value="1"/>
</dbReference>
<protein>
    <recommendedName>
        <fullName evidence="3">phosphoenolpyruvate--glycerone phosphotransferase</fullName>
        <ecNumber evidence="3">2.7.1.121</ecNumber>
    </recommendedName>
</protein>
<dbReference type="InterPro" id="IPR039643">
    <property type="entry name" value="DhaM"/>
</dbReference>
<dbReference type="GO" id="GO:0019563">
    <property type="term" value="P:glycerol catabolic process"/>
    <property type="evidence" value="ECO:0007669"/>
    <property type="project" value="InterPro"/>
</dbReference>
<comment type="function">
    <text evidence="2">Component of the dihydroxyacetone kinase complex, which is responsible for the phosphoenolpyruvate (PEP)-dependent phosphorylation of dihydroxyacetone. DhaM serves as the phosphoryl donor. Is phosphorylated by phosphoenolpyruvate in an EI- and HPr-dependent reaction, and a phosphorelay system on histidine residues finally leads to phosphoryl transfer to DhaL and dihydroxyacetone.</text>
</comment>
<dbReference type="EMBL" id="JABSXK010000001">
    <property type="protein sequence ID" value="NRV12156.1"/>
    <property type="molecule type" value="Genomic_DNA"/>
</dbReference>
<dbReference type="EMBL" id="JABAGD010000057">
    <property type="protein sequence ID" value="NMF07365.1"/>
    <property type="molecule type" value="Genomic_DNA"/>
</dbReference>
<reference evidence="8 11" key="3">
    <citation type="submission" date="2020-04" db="EMBL/GenBank/DDBJ databases">
        <authorList>
            <person name="Hitch T.C.A."/>
            <person name="Wylensek D."/>
            <person name="Clavel T."/>
        </authorList>
    </citation>
    <scope>NUCLEOTIDE SEQUENCE [LARGE SCALE GENOMIC DNA]</scope>
    <source>
        <strain evidence="8 11">WB01_NA02</strain>
    </source>
</reference>
<keyword evidence="8" id="KW-0418">Kinase</keyword>
<evidence type="ECO:0000256" key="4">
    <source>
        <dbReference type="ARBA" id="ARBA00022679"/>
    </source>
</evidence>
<dbReference type="NCBIfam" id="TIGR02364">
    <property type="entry name" value="dha_pts"/>
    <property type="match status" value="1"/>
</dbReference>
<dbReference type="KEGG" id="cbei:LF65_03489"/>
<evidence type="ECO:0000256" key="3">
    <source>
        <dbReference type="ARBA" id="ARBA00012095"/>
    </source>
</evidence>
<reference evidence="9" key="4">
    <citation type="submission" date="2020-05" db="EMBL/GenBank/DDBJ databases">
        <title>Genomic insights into acetone-butanol-ethanol (ABE) fermentation by sequencing solventogenic clostridia strains.</title>
        <authorList>
            <person name="Brown S."/>
        </authorList>
    </citation>
    <scope>NUCLEOTIDE SEQUENCE</scope>
    <source>
        <strain evidence="9">DJ126</strain>
    </source>
</reference>
<evidence type="ECO:0000259" key="6">
    <source>
        <dbReference type="PROSITE" id="PS51096"/>
    </source>
</evidence>
<evidence type="ECO:0000313" key="7">
    <source>
        <dbReference type="EMBL" id="AJH00046.1"/>
    </source>
</evidence>
<comment type="subunit">
    <text evidence="5">Homodimer. The dihydroxyacetone kinase complex is composed of a homodimer of DhaM, a homodimer of DhaK and the subunit DhaL.</text>
</comment>
<dbReference type="RefSeq" id="WP_017212636.1">
    <property type="nucleotide sequence ID" value="NZ_CP010086.2"/>
</dbReference>
<dbReference type="GO" id="GO:0047324">
    <property type="term" value="F:phosphoenolpyruvate-glycerone phosphotransferase activity"/>
    <property type="evidence" value="ECO:0007669"/>
    <property type="project" value="UniProtKB-EC"/>
</dbReference>
<dbReference type="PANTHER" id="PTHR38594:SF1">
    <property type="entry name" value="PEP-DEPENDENT DIHYDROXYACETONE KINASE, PHOSPHORYL DONOR SUBUNIT DHAM"/>
    <property type="match status" value="1"/>
</dbReference>
<dbReference type="Proteomes" id="UP000587880">
    <property type="component" value="Unassembled WGS sequence"/>
</dbReference>
<accession>A0A0B5QGE4</accession>
<gene>
    <name evidence="9" type="ORF">DFH45_005119</name>
    <name evidence="8" type="ORF">HF849_21990</name>
    <name evidence="7" type="ORF">LF65_03489</name>
</gene>
<dbReference type="GO" id="GO:0009401">
    <property type="term" value="P:phosphoenolpyruvate-dependent sugar phosphotransferase system"/>
    <property type="evidence" value="ECO:0007669"/>
    <property type="project" value="InterPro"/>
</dbReference>
<evidence type="ECO:0000256" key="2">
    <source>
        <dbReference type="ARBA" id="ARBA00002788"/>
    </source>
</evidence>
<dbReference type="GO" id="GO:0016020">
    <property type="term" value="C:membrane"/>
    <property type="evidence" value="ECO:0007669"/>
    <property type="project" value="InterPro"/>
</dbReference>
<dbReference type="Proteomes" id="UP000821656">
    <property type="component" value="Unassembled WGS sequence"/>
</dbReference>
<evidence type="ECO:0000256" key="1">
    <source>
        <dbReference type="ARBA" id="ARBA00001113"/>
    </source>
</evidence>
<organism evidence="7 10">
    <name type="scientific">Clostridium beijerinckii</name>
    <name type="common">Clostridium MP</name>
    <dbReference type="NCBI Taxonomy" id="1520"/>
    <lineage>
        <taxon>Bacteria</taxon>
        <taxon>Bacillati</taxon>
        <taxon>Bacillota</taxon>
        <taxon>Clostridia</taxon>
        <taxon>Eubacteriales</taxon>
        <taxon>Clostridiaceae</taxon>
        <taxon>Clostridium</taxon>
    </lineage>
</organism>
<evidence type="ECO:0000313" key="10">
    <source>
        <dbReference type="Proteomes" id="UP000031866"/>
    </source>
</evidence>